<sequence>QFSGSSSSVGGFSTLNSRRSRPSRTNRPNRQSTLNKSFDSDCSY</sequence>
<feature type="compositionally biased region" description="Low complexity" evidence="1">
    <location>
        <begin position="1"/>
        <end position="17"/>
    </location>
</feature>
<keyword evidence="3" id="KW-1185">Reference proteome</keyword>
<feature type="region of interest" description="Disordered" evidence="1">
    <location>
        <begin position="1"/>
        <end position="44"/>
    </location>
</feature>
<reference evidence="2" key="1">
    <citation type="submission" date="2020-08" db="EMBL/GenBank/DDBJ databases">
        <title>Genome sequencing and assembly of the red palm weevil Rhynchophorus ferrugineus.</title>
        <authorList>
            <person name="Dias G.B."/>
            <person name="Bergman C.M."/>
            <person name="Manee M."/>
        </authorList>
    </citation>
    <scope>NUCLEOTIDE SEQUENCE</scope>
    <source>
        <strain evidence="2">AA-2017</strain>
        <tissue evidence="2">Whole larva</tissue>
    </source>
</reference>
<dbReference type="Proteomes" id="UP000625711">
    <property type="component" value="Unassembled WGS sequence"/>
</dbReference>
<name>A0A834I7Y7_RHYFE</name>
<protein>
    <submittedName>
        <fullName evidence="2">Uncharacterized protein</fullName>
    </submittedName>
</protein>
<feature type="non-terminal residue" evidence="2">
    <location>
        <position position="1"/>
    </location>
</feature>
<evidence type="ECO:0000256" key="1">
    <source>
        <dbReference type="SAM" id="MobiDB-lite"/>
    </source>
</evidence>
<accession>A0A834I7Y7</accession>
<proteinExistence type="predicted"/>
<evidence type="ECO:0000313" key="3">
    <source>
        <dbReference type="Proteomes" id="UP000625711"/>
    </source>
</evidence>
<comment type="caution">
    <text evidence="2">The sequence shown here is derived from an EMBL/GenBank/DDBJ whole genome shotgun (WGS) entry which is preliminary data.</text>
</comment>
<organism evidence="2 3">
    <name type="scientific">Rhynchophorus ferrugineus</name>
    <name type="common">Red palm weevil</name>
    <name type="synonym">Curculio ferrugineus</name>
    <dbReference type="NCBI Taxonomy" id="354439"/>
    <lineage>
        <taxon>Eukaryota</taxon>
        <taxon>Metazoa</taxon>
        <taxon>Ecdysozoa</taxon>
        <taxon>Arthropoda</taxon>
        <taxon>Hexapoda</taxon>
        <taxon>Insecta</taxon>
        <taxon>Pterygota</taxon>
        <taxon>Neoptera</taxon>
        <taxon>Endopterygota</taxon>
        <taxon>Coleoptera</taxon>
        <taxon>Polyphaga</taxon>
        <taxon>Cucujiformia</taxon>
        <taxon>Curculionidae</taxon>
        <taxon>Dryophthorinae</taxon>
        <taxon>Rhynchophorus</taxon>
    </lineage>
</organism>
<dbReference type="EMBL" id="JAACXV010008296">
    <property type="protein sequence ID" value="KAF7276140.1"/>
    <property type="molecule type" value="Genomic_DNA"/>
</dbReference>
<dbReference type="AlphaFoldDB" id="A0A834I7Y7"/>
<gene>
    <name evidence="2" type="ORF">GWI33_010884</name>
</gene>
<feature type="compositionally biased region" description="Polar residues" evidence="1">
    <location>
        <begin position="31"/>
        <end position="44"/>
    </location>
</feature>
<evidence type="ECO:0000313" key="2">
    <source>
        <dbReference type="EMBL" id="KAF7276140.1"/>
    </source>
</evidence>